<evidence type="ECO:0000313" key="1">
    <source>
        <dbReference type="EMBL" id="PVZ98132.1"/>
    </source>
</evidence>
<reference evidence="1 3" key="1">
    <citation type="journal article" date="2018" name="MBio">
        <title>Comparative Genomics Reveals the Core Gene Toolbox for the Fungus-Insect Symbiosis.</title>
        <authorList>
            <person name="Wang Y."/>
            <person name="Stata M."/>
            <person name="Wang W."/>
            <person name="Stajich J.E."/>
            <person name="White M.M."/>
            <person name="Moncalvo J.M."/>
        </authorList>
    </citation>
    <scope>NUCLEOTIDE SEQUENCE [LARGE SCALE GENOMIC DNA]</scope>
    <source>
        <strain evidence="1 3">AUS-126-30</strain>
    </source>
</reference>
<gene>
    <name evidence="2" type="ORF">BB558_005272</name>
    <name evidence="1" type="ORF">BB558_005866</name>
</gene>
<dbReference type="EMBL" id="MBFU01000586">
    <property type="protein sequence ID" value="PVZ98132.1"/>
    <property type="molecule type" value="Genomic_DNA"/>
</dbReference>
<protein>
    <submittedName>
        <fullName evidence="1">Uncharacterized protein</fullName>
    </submittedName>
</protein>
<organism evidence="1 3">
    <name type="scientific">Smittium angustum</name>
    <dbReference type="NCBI Taxonomy" id="133377"/>
    <lineage>
        <taxon>Eukaryota</taxon>
        <taxon>Fungi</taxon>
        <taxon>Fungi incertae sedis</taxon>
        <taxon>Zoopagomycota</taxon>
        <taxon>Kickxellomycotina</taxon>
        <taxon>Harpellomycetes</taxon>
        <taxon>Harpellales</taxon>
        <taxon>Legeriomycetaceae</taxon>
        <taxon>Smittium</taxon>
    </lineage>
</organism>
<evidence type="ECO:0000313" key="3">
    <source>
        <dbReference type="Proteomes" id="UP000245591"/>
    </source>
</evidence>
<keyword evidence="3" id="KW-1185">Reference proteome</keyword>
<dbReference type="EMBL" id="MBFU01000516">
    <property type="protein sequence ID" value="PVZ98730.1"/>
    <property type="molecule type" value="Genomic_DNA"/>
</dbReference>
<sequence length="243" mass="27176">MQRTCAFNPVTSELLSSKPLPIERSNPHVYSKSLFEPLEPVTSHPSSIIRPVCIKSSSSSCLQNIAAPLPRKACLLNQYSPNKQFLPEHHPITRSKSNETAHSLEIDTARMELINIFANFKVECPNINNTSIPDPRDSKSTDSYCSSASLTSSDSIQFCTSYAINSTSKCNLPFERINTNESPVYRTGNTLPKDNGFDLCTQNYLSKLKNNSFNCINTYSNYDVNIPERTHSSISRSTHEVVF</sequence>
<dbReference type="Proteomes" id="UP000245591">
    <property type="component" value="Unassembled WGS sequence"/>
</dbReference>
<dbReference type="AlphaFoldDB" id="A0A2U1IZH8"/>
<evidence type="ECO:0000313" key="2">
    <source>
        <dbReference type="EMBL" id="PVZ98730.1"/>
    </source>
</evidence>
<name>A0A2U1IZH8_SMIAN</name>
<accession>A0A2U1IZH8</accession>
<comment type="caution">
    <text evidence="1">The sequence shown here is derived from an EMBL/GenBank/DDBJ whole genome shotgun (WGS) entry which is preliminary data.</text>
</comment>
<proteinExistence type="predicted"/>